<dbReference type="Pfam" id="PF06995">
    <property type="entry name" value="Phage_P2_GpU"/>
    <property type="match status" value="1"/>
</dbReference>
<name>A0A4V2VE78_9HYPH</name>
<proteinExistence type="predicted"/>
<protein>
    <submittedName>
        <fullName evidence="1">Phage protein U</fullName>
    </submittedName>
</protein>
<accession>A0A4V2VE78</accession>
<evidence type="ECO:0000313" key="1">
    <source>
        <dbReference type="EMBL" id="TCU35465.1"/>
    </source>
</evidence>
<dbReference type="AlphaFoldDB" id="A0A4V2VE78"/>
<sequence>MSVFNPTGALISIGGAILYTVGGLNPQRLAFSSEARFPAHPIPAGIAYQATGLGEQSLSIEARTFPHVMGGLDAYAVLEAHHKSQSAVPVIRLKGNFMGLVSGLYVIQSLETDEEKLHPFDGVGRIVDVNIGLLKMPDSFGSSGGIISGFGALL</sequence>
<reference evidence="1 2" key="1">
    <citation type="submission" date="2019-03" db="EMBL/GenBank/DDBJ databases">
        <title>Genomic Encyclopedia of Type Strains, Phase IV (KMG-V): Genome sequencing to study the core and pangenomes of soil and plant-associated prokaryotes.</title>
        <authorList>
            <person name="Whitman W."/>
        </authorList>
    </citation>
    <scope>NUCLEOTIDE SEQUENCE [LARGE SCALE GENOMIC DNA]</scope>
    <source>
        <strain evidence="1 2">IE4868</strain>
    </source>
</reference>
<dbReference type="EMBL" id="SMBK01000009">
    <property type="protein sequence ID" value="TCU35465.1"/>
    <property type="molecule type" value="Genomic_DNA"/>
</dbReference>
<dbReference type="InterPro" id="IPR009734">
    <property type="entry name" value="Myoviridae_GpU"/>
</dbReference>
<comment type="caution">
    <text evidence="1">The sequence shown here is derived from an EMBL/GenBank/DDBJ whole genome shotgun (WGS) entry which is preliminary data.</text>
</comment>
<gene>
    <name evidence="1" type="ORF">EV129_10955</name>
</gene>
<evidence type="ECO:0000313" key="2">
    <source>
        <dbReference type="Proteomes" id="UP000295507"/>
    </source>
</evidence>
<dbReference type="Proteomes" id="UP000295507">
    <property type="component" value="Unassembled WGS sequence"/>
</dbReference>
<dbReference type="RefSeq" id="WP_132552406.1">
    <property type="nucleotide sequence ID" value="NZ_SMBK01000009.1"/>
</dbReference>
<organism evidence="1 2">
    <name type="scientific">Rhizobium azibense</name>
    <dbReference type="NCBI Taxonomy" id="1136135"/>
    <lineage>
        <taxon>Bacteria</taxon>
        <taxon>Pseudomonadati</taxon>
        <taxon>Pseudomonadota</taxon>
        <taxon>Alphaproteobacteria</taxon>
        <taxon>Hyphomicrobiales</taxon>
        <taxon>Rhizobiaceae</taxon>
        <taxon>Rhizobium/Agrobacterium group</taxon>
        <taxon>Rhizobium</taxon>
    </lineage>
</organism>